<sequence>GEPWPAGGIAFFYPESPGGSQHCHQLHICRQCIILLSLDLESILSSLDSGSNMERKQDERLIILLDKKANHLARHITDTQPGDFSIYFYVARAPCSPGTYSLSSNLSQGLEPHQHITGLPVQYMPVVG</sequence>
<dbReference type="EMBL" id="JBBHLL010011241">
    <property type="protein sequence ID" value="KAK7794962.1"/>
    <property type="molecule type" value="Genomic_DNA"/>
</dbReference>
<comment type="caution">
    <text evidence="1">The sequence shown here is derived from an EMBL/GenBank/DDBJ whole genome shotgun (WGS) entry which is preliminary data.</text>
</comment>
<gene>
    <name evidence="1" type="ORF">U0070_020803</name>
</gene>
<name>A0AAW0GVI0_MYOGA</name>
<feature type="non-terminal residue" evidence="1">
    <location>
        <position position="128"/>
    </location>
</feature>
<reference evidence="1 2" key="1">
    <citation type="journal article" date="2023" name="bioRxiv">
        <title>Conserved and derived expression patterns and positive selection on dental genes reveal complex evolutionary context of ever-growing rodent molars.</title>
        <authorList>
            <person name="Calamari Z.T."/>
            <person name="Song A."/>
            <person name="Cohen E."/>
            <person name="Akter M."/>
            <person name="Roy R.D."/>
            <person name="Hallikas O."/>
            <person name="Christensen M.M."/>
            <person name="Li P."/>
            <person name="Marangoni P."/>
            <person name="Jernvall J."/>
            <person name="Klein O.D."/>
        </authorList>
    </citation>
    <scope>NUCLEOTIDE SEQUENCE [LARGE SCALE GENOMIC DNA]</scope>
    <source>
        <strain evidence="1">V071</strain>
    </source>
</reference>
<dbReference type="Proteomes" id="UP001488838">
    <property type="component" value="Unassembled WGS sequence"/>
</dbReference>
<accession>A0AAW0GVI0</accession>
<proteinExistence type="predicted"/>
<feature type="non-terminal residue" evidence="1">
    <location>
        <position position="1"/>
    </location>
</feature>
<organism evidence="1 2">
    <name type="scientific">Myodes glareolus</name>
    <name type="common">Bank vole</name>
    <name type="synonym">Clethrionomys glareolus</name>
    <dbReference type="NCBI Taxonomy" id="447135"/>
    <lineage>
        <taxon>Eukaryota</taxon>
        <taxon>Metazoa</taxon>
        <taxon>Chordata</taxon>
        <taxon>Craniata</taxon>
        <taxon>Vertebrata</taxon>
        <taxon>Euteleostomi</taxon>
        <taxon>Mammalia</taxon>
        <taxon>Eutheria</taxon>
        <taxon>Euarchontoglires</taxon>
        <taxon>Glires</taxon>
        <taxon>Rodentia</taxon>
        <taxon>Myomorpha</taxon>
        <taxon>Muroidea</taxon>
        <taxon>Cricetidae</taxon>
        <taxon>Arvicolinae</taxon>
        <taxon>Myodes</taxon>
    </lineage>
</organism>
<evidence type="ECO:0000313" key="1">
    <source>
        <dbReference type="EMBL" id="KAK7794962.1"/>
    </source>
</evidence>
<dbReference type="AlphaFoldDB" id="A0AAW0GVI0"/>
<protein>
    <submittedName>
        <fullName evidence="1">Uncharacterized protein</fullName>
    </submittedName>
</protein>
<keyword evidence="2" id="KW-1185">Reference proteome</keyword>
<evidence type="ECO:0000313" key="2">
    <source>
        <dbReference type="Proteomes" id="UP001488838"/>
    </source>
</evidence>